<sequence length="40" mass="4431">MPIAESVLWAGFKALRTERKRNACDGQEMLGECVFCLSIG</sequence>
<evidence type="ECO:0000313" key="2">
    <source>
        <dbReference type="Proteomes" id="UP000027442"/>
    </source>
</evidence>
<protein>
    <submittedName>
        <fullName evidence="1">Uncharacterized protein</fullName>
    </submittedName>
</protein>
<keyword evidence="2" id="KW-1185">Reference proteome</keyword>
<name>A0A069QHS4_HOYLO</name>
<proteinExistence type="predicted"/>
<comment type="caution">
    <text evidence="1">The sequence shown here is derived from an EMBL/GenBank/DDBJ whole genome shotgun (WGS) entry which is preliminary data.</text>
</comment>
<reference evidence="1 2" key="1">
    <citation type="submission" date="2013-08" db="EMBL/GenBank/DDBJ databases">
        <authorList>
            <person name="Weinstock G."/>
            <person name="Sodergren E."/>
            <person name="Wylie T."/>
            <person name="Fulton L."/>
            <person name="Fulton R."/>
            <person name="Fronick C."/>
            <person name="O'Laughlin M."/>
            <person name="Godfrey J."/>
            <person name="Miner T."/>
            <person name="Herter B."/>
            <person name="Appelbaum E."/>
            <person name="Cordes M."/>
            <person name="Lek S."/>
            <person name="Wollam A."/>
            <person name="Pepin K.H."/>
            <person name="Palsikar V.B."/>
            <person name="Mitreva M."/>
            <person name="Wilson R.K."/>
        </authorList>
    </citation>
    <scope>NUCLEOTIDE SEQUENCE [LARGE SCALE GENOMIC DNA]</scope>
    <source>
        <strain evidence="1 2">ATCC 15930</strain>
    </source>
</reference>
<gene>
    <name evidence="1" type="ORF">HMPREF1991_02295</name>
</gene>
<dbReference type="PATRIC" id="fig|1122985.7.peg.2377"/>
<dbReference type="Proteomes" id="UP000027442">
    <property type="component" value="Unassembled WGS sequence"/>
</dbReference>
<dbReference type="HOGENOM" id="CLU_3294287_0_0_10"/>
<evidence type="ECO:0000313" key="1">
    <source>
        <dbReference type="EMBL" id="KDR51574.1"/>
    </source>
</evidence>
<dbReference type="EMBL" id="JNGW01000098">
    <property type="protein sequence ID" value="KDR51574.1"/>
    <property type="molecule type" value="Genomic_DNA"/>
</dbReference>
<accession>A0A069QHS4</accession>
<organism evidence="1 2">
    <name type="scientific">Hoylesella loescheii DSM 19665 = JCM 12249 = ATCC 15930</name>
    <dbReference type="NCBI Taxonomy" id="1122985"/>
    <lineage>
        <taxon>Bacteria</taxon>
        <taxon>Pseudomonadati</taxon>
        <taxon>Bacteroidota</taxon>
        <taxon>Bacteroidia</taxon>
        <taxon>Bacteroidales</taxon>
        <taxon>Prevotellaceae</taxon>
        <taxon>Hoylesella</taxon>
    </lineage>
</organism>
<dbReference type="AlphaFoldDB" id="A0A069QHS4"/>